<dbReference type="KEGG" id="ote:Oter_1492"/>
<organism evidence="2 3">
    <name type="scientific">Opitutus terrae (strain DSM 11246 / JCM 15787 / PB90-1)</name>
    <dbReference type="NCBI Taxonomy" id="452637"/>
    <lineage>
        <taxon>Bacteria</taxon>
        <taxon>Pseudomonadati</taxon>
        <taxon>Verrucomicrobiota</taxon>
        <taxon>Opitutia</taxon>
        <taxon>Opitutales</taxon>
        <taxon>Opitutaceae</taxon>
        <taxon>Opitutus</taxon>
    </lineage>
</organism>
<feature type="signal peptide" evidence="1">
    <location>
        <begin position="1"/>
        <end position="26"/>
    </location>
</feature>
<evidence type="ECO:0000256" key="1">
    <source>
        <dbReference type="SAM" id="SignalP"/>
    </source>
</evidence>
<reference evidence="2 3" key="1">
    <citation type="journal article" date="2011" name="J. Bacteriol.">
        <title>Genome sequence of the verrucomicrobium Opitutus terrae PB90-1, an abundant inhabitant of rice paddy soil ecosystems.</title>
        <authorList>
            <person name="van Passel M.W."/>
            <person name="Kant R."/>
            <person name="Palva A."/>
            <person name="Copeland A."/>
            <person name="Lucas S."/>
            <person name="Lapidus A."/>
            <person name="Glavina del Rio T."/>
            <person name="Pitluck S."/>
            <person name="Goltsman E."/>
            <person name="Clum A."/>
            <person name="Sun H."/>
            <person name="Schmutz J."/>
            <person name="Larimer F.W."/>
            <person name="Land M.L."/>
            <person name="Hauser L."/>
            <person name="Kyrpides N."/>
            <person name="Mikhailova N."/>
            <person name="Richardson P.P."/>
            <person name="Janssen P.H."/>
            <person name="de Vos W.M."/>
            <person name="Smidt H."/>
        </authorList>
    </citation>
    <scope>NUCLEOTIDE SEQUENCE [LARGE SCALE GENOMIC DNA]</scope>
    <source>
        <strain evidence="3">DSM 11246 / JCM 15787 / PB90-1</strain>
    </source>
</reference>
<dbReference type="CDD" id="cd09030">
    <property type="entry name" value="DUF1425"/>
    <property type="match status" value="1"/>
</dbReference>
<protein>
    <recommendedName>
        <fullName evidence="4">Lipoprotein</fullName>
    </recommendedName>
</protein>
<sequence>MNTSHRSSVRVAAVATLLLLAGCATEPGPFTPQDTTKYTVENTEKFVLLDKPTQYSVTCTGLQENTLPDGRLEVVANVKNRENRRIQVQINCVFKDAQGFTTGDETPFQNLILAENATETVRFTAMNALAKRYTIRVRQAR</sequence>
<dbReference type="PROSITE" id="PS51257">
    <property type="entry name" value="PROKAR_LIPOPROTEIN"/>
    <property type="match status" value="1"/>
</dbReference>
<dbReference type="Gene3D" id="2.60.40.3230">
    <property type="match status" value="1"/>
</dbReference>
<dbReference type="STRING" id="452637.Oter_1492"/>
<proteinExistence type="predicted"/>
<name>B1ZST2_OPITP</name>
<accession>B1ZST2</accession>
<dbReference type="InterPro" id="IPR038483">
    <property type="entry name" value="YcfL-like_sf"/>
</dbReference>
<dbReference type="AlphaFoldDB" id="B1ZST2"/>
<evidence type="ECO:0000313" key="3">
    <source>
        <dbReference type="Proteomes" id="UP000007013"/>
    </source>
</evidence>
<dbReference type="OrthoDB" id="193935at2"/>
<evidence type="ECO:0008006" key="4">
    <source>
        <dbReference type="Google" id="ProtNLM"/>
    </source>
</evidence>
<keyword evidence="3" id="KW-1185">Reference proteome</keyword>
<dbReference type="HOGENOM" id="CLU_1823414_0_0_0"/>
<dbReference type="Pfam" id="PF07233">
    <property type="entry name" value="DUF1425"/>
    <property type="match status" value="1"/>
</dbReference>
<dbReference type="EMBL" id="CP001032">
    <property type="protein sequence ID" value="ACB74776.1"/>
    <property type="molecule type" value="Genomic_DNA"/>
</dbReference>
<gene>
    <name evidence="2" type="ordered locus">Oter_1492</name>
</gene>
<dbReference type="Proteomes" id="UP000007013">
    <property type="component" value="Chromosome"/>
</dbReference>
<feature type="chain" id="PRO_5002774896" description="Lipoprotein" evidence="1">
    <location>
        <begin position="27"/>
        <end position="141"/>
    </location>
</feature>
<dbReference type="InterPro" id="IPR010824">
    <property type="entry name" value="DUF1425"/>
</dbReference>
<keyword evidence="1" id="KW-0732">Signal</keyword>
<dbReference type="RefSeq" id="WP_012374314.1">
    <property type="nucleotide sequence ID" value="NC_010571.1"/>
</dbReference>
<evidence type="ECO:0000313" key="2">
    <source>
        <dbReference type="EMBL" id="ACB74776.1"/>
    </source>
</evidence>